<evidence type="ECO:0000313" key="2">
    <source>
        <dbReference type="Proteomes" id="UP000002524"/>
    </source>
</evidence>
<protein>
    <submittedName>
        <fullName evidence="1">Uncharacterized protein</fullName>
    </submittedName>
</protein>
<dbReference type="PATRIC" id="fig|243230.17.peg.1001"/>
<accession>Q9RW49</accession>
<dbReference type="PIR" id="B75472">
    <property type="entry name" value="B75472"/>
</dbReference>
<dbReference type="GeneID" id="69517064"/>
<dbReference type="AlphaFoldDB" id="Q9RW49"/>
<keyword evidence="2" id="KW-1185">Reference proteome</keyword>
<dbReference type="KEGG" id="dra:DR_0820"/>
<proteinExistence type="predicted"/>
<dbReference type="PaxDb" id="243230-DR_0820"/>
<dbReference type="HOGENOM" id="CLU_1913625_0_0_0"/>
<gene>
    <name evidence="1" type="ordered locus">DR_0820</name>
</gene>
<dbReference type="Proteomes" id="UP000002524">
    <property type="component" value="Chromosome 1"/>
</dbReference>
<sequence>MTSPRRWLPLLLGAFVLAFLSWGWPLLALWTSDRALLTRQEPDAAKLYAAAPRALLTPQKVSGPAAGLDGRYLSRVGRMDGWLRKQGFVLSLQMGSGRGYNNGADLSADTTCRRFSAGFEVCQLKTRGVVLP</sequence>
<dbReference type="STRING" id="243230.DR_0820"/>
<dbReference type="EnsemblBacteria" id="AAF10404">
    <property type="protein sequence ID" value="AAF10404"/>
    <property type="gene ID" value="DR_0820"/>
</dbReference>
<name>Q9RW49_DEIRA</name>
<reference evidence="1 2" key="1">
    <citation type="journal article" date="1999" name="Science">
        <title>Genome sequence of the radioresistant bacterium Deinococcus radiodurans R1.</title>
        <authorList>
            <person name="White O."/>
            <person name="Eisen J.A."/>
            <person name="Heidelberg J.F."/>
            <person name="Hickey E.K."/>
            <person name="Peterson J.D."/>
            <person name="Dodson R.J."/>
            <person name="Haft D.H."/>
            <person name="Gwinn M.L."/>
            <person name="Nelson W.C."/>
            <person name="Richardson D.L."/>
            <person name="Moffat K.S."/>
            <person name="Qin H."/>
            <person name="Jiang L."/>
            <person name="Pamphile W."/>
            <person name="Crosby M."/>
            <person name="Shen M."/>
            <person name="Vamathevan J.J."/>
            <person name="Lam P."/>
            <person name="McDonald L."/>
            <person name="Utterback T."/>
            <person name="Zalewski C."/>
            <person name="Makarova K.S."/>
            <person name="Aravind L."/>
            <person name="Daly M.J."/>
            <person name="Minton K.W."/>
            <person name="Fleischmann R.D."/>
            <person name="Ketchum K.A."/>
            <person name="Nelson K.E."/>
            <person name="Salzberg S."/>
            <person name="Smith H.O."/>
            <person name="Venter J.C."/>
            <person name="Fraser C.M."/>
        </authorList>
    </citation>
    <scope>NUCLEOTIDE SEQUENCE [LARGE SCALE GENOMIC DNA]</scope>
    <source>
        <strain evidence="2">ATCC 13939 / DSM 20539 / JCM 16871 / LMG 4051 / NBRC 15346 / NCIMB 9279 / R1 / VKM B-1422</strain>
    </source>
</reference>
<dbReference type="EMBL" id="AE000513">
    <property type="protein sequence ID" value="AAF10404.1"/>
    <property type="molecule type" value="Genomic_DNA"/>
</dbReference>
<dbReference type="InParanoid" id="Q9RW49"/>
<dbReference type="RefSeq" id="WP_010887466.1">
    <property type="nucleotide sequence ID" value="NC_001263.1"/>
</dbReference>
<evidence type="ECO:0000313" key="1">
    <source>
        <dbReference type="EMBL" id="AAF10404.1"/>
    </source>
</evidence>
<organism evidence="1 2">
    <name type="scientific">Deinococcus radiodurans (strain ATCC 13939 / DSM 20539 / JCM 16871 / CCUG 27074 / LMG 4051 / NBRC 15346 / NCIMB 9279 / VKM B-1422 / R1)</name>
    <dbReference type="NCBI Taxonomy" id="243230"/>
    <lineage>
        <taxon>Bacteria</taxon>
        <taxon>Thermotogati</taxon>
        <taxon>Deinococcota</taxon>
        <taxon>Deinococci</taxon>
        <taxon>Deinococcales</taxon>
        <taxon>Deinococcaceae</taxon>
        <taxon>Deinococcus</taxon>
    </lineage>
</organism>